<dbReference type="EMBL" id="KQ981456">
    <property type="protein sequence ID" value="KYN41555.1"/>
    <property type="molecule type" value="Genomic_DNA"/>
</dbReference>
<protein>
    <submittedName>
        <fullName evidence="1">Uncharacterized protein</fullName>
    </submittedName>
</protein>
<name>A0A151JZ07_9HYME</name>
<dbReference type="STRING" id="34720.A0A151JZ07"/>
<reference evidence="1 2" key="1">
    <citation type="submission" date="2016-03" db="EMBL/GenBank/DDBJ databases">
        <title>Trachymyrmex septentrionalis WGS genome.</title>
        <authorList>
            <person name="Nygaard S."/>
            <person name="Hu H."/>
            <person name="Boomsma J."/>
            <person name="Zhang G."/>
        </authorList>
    </citation>
    <scope>NUCLEOTIDE SEQUENCE [LARGE SCALE GENOMIC DNA]</scope>
    <source>
        <strain evidence="1">Tsep2-gDNA-1</strain>
        <tissue evidence="1">Whole body</tissue>
    </source>
</reference>
<keyword evidence="2" id="KW-1185">Reference proteome</keyword>
<dbReference type="Proteomes" id="UP000078541">
    <property type="component" value="Unassembled WGS sequence"/>
</dbReference>
<sequence>MYTHVSLSSVFSTSVTPRHLNVFDNCNISFYSASLDKKLSNLKSLMIKRILRIELSDSYRAIDRYRAWLFHLVGCISVCLPMNIGDEFLRTQGKSCHRFFTKERERLDSKLRWLINKKFKRSIVGIVPIQYSLDSVRKPGNSTSGNSFGSLGRDSLVNSAPYVVDPSSFPTNSSPSPMISIFPNSFPPQVPSSLSTVRDGWFLNLSSCVIPHNVQCFLQLGNNFALSFNNKNRIIFDCIKGIESGTLRMPLNRRMDVINQSIPIMKNIVSSPVFTSDIHKCLAVLESDTRSFLTAHPSVVFTLADKGNVTVAMDRDVYRDRMTELLGDSDTYVPIKRDPTKKLTTALRSMLTGWKTRGHIKDSEYKALYCSDGSLPRAYGLPKIHKPDCPLRIIVSSVGSPLHSLATFLHKKLFKTIPRADSYMKNSF</sequence>
<gene>
    <name evidence="1" type="ORF">ALC56_04018</name>
</gene>
<evidence type="ECO:0000313" key="2">
    <source>
        <dbReference type="Proteomes" id="UP000078541"/>
    </source>
</evidence>
<organism evidence="1 2">
    <name type="scientific">Trachymyrmex septentrionalis</name>
    <dbReference type="NCBI Taxonomy" id="34720"/>
    <lineage>
        <taxon>Eukaryota</taxon>
        <taxon>Metazoa</taxon>
        <taxon>Ecdysozoa</taxon>
        <taxon>Arthropoda</taxon>
        <taxon>Hexapoda</taxon>
        <taxon>Insecta</taxon>
        <taxon>Pterygota</taxon>
        <taxon>Neoptera</taxon>
        <taxon>Endopterygota</taxon>
        <taxon>Hymenoptera</taxon>
        <taxon>Apocrita</taxon>
        <taxon>Aculeata</taxon>
        <taxon>Formicoidea</taxon>
        <taxon>Formicidae</taxon>
        <taxon>Myrmicinae</taxon>
        <taxon>Trachymyrmex</taxon>
    </lineage>
</organism>
<proteinExistence type="predicted"/>
<accession>A0A151JZ07</accession>
<evidence type="ECO:0000313" key="1">
    <source>
        <dbReference type="EMBL" id="KYN41555.1"/>
    </source>
</evidence>
<dbReference type="AlphaFoldDB" id="A0A151JZ07"/>